<evidence type="ECO:0000256" key="1">
    <source>
        <dbReference type="SAM" id="MobiDB-lite"/>
    </source>
</evidence>
<sequence>MPQSPDRSLLDRLNALRPSSVSLDTSRTTVSSPPAASTAADGNLPGFTSLGSAADPYVSREDVLASRLKSLRQARDVATELSKEQPVATPSPEARTEAMARKSGRSNGSSTRGVAGGNFVERQVDSQTFNEILRQLAEEGPDDPPARQTRSGNQHTVDDDFDFSTLPLAFQPVPANSDLHTKLADDIQRRLAEDDLQRDNRGYGRQGANTFDNWEEDSLVREFRRVFELAKHDKELAREIGLEEEEEDTASSNHGDKDAPEEKGDKESNSLGLPSVPTNPVEPLLTKDAIGLELPSVPTTDPPKRGDVDIYARFAALQGLRGKATGLGHTTGAFDLPSVPSFQPGEEEGGLLKRGHFGHGRQNYTSADMKGWCIVCLEDATVRCLGCADNTGGNDDADQNNAYCTDCWRDLHVGPAAGFDERGHKRVPLEK</sequence>
<evidence type="ECO:0000313" key="3">
    <source>
        <dbReference type="Proteomes" id="UP001642502"/>
    </source>
</evidence>
<proteinExistence type="predicted"/>
<gene>
    <name evidence="2" type="ORF">SEPCBS119000_002746</name>
</gene>
<feature type="region of interest" description="Disordered" evidence="1">
    <location>
        <begin position="16"/>
        <end position="44"/>
    </location>
</feature>
<evidence type="ECO:0000313" key="2">
    <source>
        <dbReference type="EMBL" id="CAK7267821.1"/>
    </source>
</evidence>
<name>A0ABP0DJL1_9PEZI</name>
<feature type="compositionally biased region" description="Basic and acidic residues" evidence="1">
    <location>
        <begin position="74"/>
        <end position="83"/>
    </location>
</feature>
<protein>
    <recommendedName>
        <fullName evidence="4">Zinc fyve domain containing protein</fullName>
    </recommendedName>
</protein>
<dbReference type="SUPFAM" id="SSF57845">
    <property type="entry name" value="B-box zinc-binding domain"/>
    <property type="match status" value="1"/>
</dbReference>
<feature type="compositionally biased region" description="Polar residues" evidence="1">
    <location>
        <begin position="269"/>
        <end position="278"/>
    </location>
</feature>
<dbReference type="EMBL" id="CAWUON010000031">
    <property type="protein sequence ID" value="CAK7267821.1"/>
    <property type="molecule type" value="Genomic_DNA"/>
</dbReference>
<feature type="compositionally biased region" description="Basic and acidic residues" evidence="1">
    <location>
        <begin position="254"/>
        <end position="268"/>
    </location>
</feature>
<evidence type="ECO:0008006" key="4">
    <source>
        <dbReference type="Google" id="ProtNLM"/>
    </source>
</evidence>
<feature type="region of interest" description="Disordered" evidence="1">
    <location>
        <begin position="74"/>
        <end position="122"/>
    </location>
</feature>
<feature type="compositionally biased region" description="Low complexity" evidence="1">
    <location>
        <begin position="25"/>
        <end position="40"/>
    </location>
</feature>
<feature type="region of interest" description="Disordered" evidence="1">
    <location>
        <begin position="137"/>
        <end position="160"/>
    </location>
</feature>
<dbReference type="Proteomes" id="UP001642502">
    <property type="component" value="Unassembled WGS sequence"/>
</dbReference>
<accession>A0ABP0DJL1</accession>
<organism evidence="2 3">
    <name type="scientific">Sporothrix epigloea</name>
    <dbReference type="NCBI Taxonomy" id="1892477"/>
    <lineage>
        <taxon>Eukaryota</taxon>
        <taxon>Fungi</taxon>
        <taxon>Dikarya</taxon>
        <taxon>Ascomycota</taxon>
        <taxon>Pezizomycotina</taxon>
        <taxon>Sordariomycetes</taxon>
        <taxon>Sordariomycetidae</taxon>
        <taxon>Ophiostomatales</taxon>
        <taxon>Ophiostomataceae</taxon>
        <taxon>Sporothrix</taxon>
    </lineage>
</organism>
<feature type="region of interest" description="Disordered" evidence="1">
    <location>
        <begin position="238"/>
        <end position="281"/>
    </location>
</feature>
<comment type="caution">
    <text evidence="2">The sequence shown here is derived from an EMBL/GenBank/DDBJ whole genome shotgun (WGS) entry which is preliminary data.</text>
</comment>
<reference evidence="2 3" key="1">
    <citation type="submission" date="2024-01" db="EMBL/GenBank/DDBJ databases">
        <authorList>
            <person name="Allen C."/>
            <person name="Tagirdzhanova G."/>
        </authorList>
    </citation>
    <scope>NUCLEOTIDE SEQUENCE [LARGE SCALE GENOMIC DNA]</scope>
    <source>
        <strain evidence="2 3">CBS 119000</strain>
    </source>
</reference>
<keyword evidence="3" id="KW-1185">Reference proteome</keyword>